<dbReference type="EMBL" id="MFRE01000009">
    <property type="protein sequence ID" value="OGH94343.1"/>
    <property type="molecule type" value="Genomic_DNA"/>
</dbReference>
<sequence length="89" mass="9610">MRRIAALWGRGLSPALQGATLGRVVAESLCRATKVWGQKGPPPEKFAKSPNARDAHARSGDGGEVLLEVLLPHVHPPPPSFLPYILKRL</sequence>
<evidence type="ECO:0000256" key="1">
    <source>
        <dbReference type="SAM" id="MobiDB-lite"/>
    </source>
</evidence>
<name>A0A1F6PEC6_9BACT</name>
<feature type="compositionally biased region" description="Basic and acidic residues" evidence="1">
    <location>
        <begin position="45"/>
        <end position="59"/>
    </location>
</feature>
<evidence type="ECO:0000313" key="3">
    <source>
        <dbReference type="Proteomes" id="UP000178254"/>
    </source>
</evidence>
<dbReference type="AlphaFoldDB" id="A0A1F6PEC6"/>
<reference evidence="2 3" key="1">
    <citation type="journal article" date="2016" name="Nat. Commun.">
        <title>Thousands of microbial genomes shed light on interconnected biogeochemical processes in an aquifer system.</title>
        <authorList>
            <person name="Anantharaman K."/>
            <person name="Brown C.T."/>
            <person name="Hug L.A."/>
            <person name="Sharon I."/>
            <person name="Castelle C.J."/>
            <person name="Probst A.J."/>
            <person name="Thomas B.C."/>
            <person name="Singh A."/>
            <person name="Wilkins M.J."/>
            <person name="Karaoz U."/>
            <person name="Brodie E.L."/>
            <person name="Williams K.H."/>
            <person name="Hubbard S.S."/>
            <person name="Banfield J.F."/>
        </authorList>
    </citation>
    <scope>NUCLEOTIDE SEQUENCE [LARGE SCALE GENOMIC DNA]</scope>
</reference>
<accession>A0A1F6PEC6</accession>
<dbReference type="Proteomes" id="UP000178254">
    <property type="component" value="Unassembled WGS sequence"/>
</dbReference>
<dbReference type="STRING" id="1798709.A2538_00865"/>
<gene>
    <name evidence="2" type="ORF">A2538_00865</name>
</gene>
<organism evidence="2 3">
    <name type="scientific">Candidatus Magasanikbacteria bacterium RIFOXYD2_FULL_41_14</name>
    <dbReference type="NCBI Taxonomy" id="1798709"/>
    <lineage>
        <taxon>Bacteria</taxon>
        <taxon>Candidatus Magasanikiibacteriota</taxon>
    </lineage>
</organism>
<proteinExistence type="predicted"/>
<evidence type="ECO:0000313" key="2">
    <source>
        <dbReference type="EMBL" id="OGH94343.1"/>
    </source>
</evidence>
<protein>
    <submittedName>
        <fullName evidence="2">Uncharacterized protein</fullName>
    </submittedName>
</protein>
<feature type="region of interest" description="Disordered" evidence="1">
    <location>
        <begin position="39"/>
        <end position="59"/>
    </location>
</feature>
<comment type="caution">
    <text evidence="2">The sequence shown here is derived from an EMBL/GenBank/DDBJ whole genome shotgun (WGS) entry which is preliminary data.</text>
</comment>